<dbReference type="Proteomes" id="UP000649617">
    <property type="component" value="Unassembled WGS sequence"/>
</dbReference>
<name>A0A812X222_SYMPI</name>
<feature type="non-terminal residue" evidence="1">
    <location>
        <position position="59"/>
    </location>
</feature>
<evidence type="ECO:0000313" key="1">
    <source>
        <dbReference type="EMBL" id="CAE7710732.1"/>
    </source>
</evidence>
<keyword evidence="2" id="KW-1185">Reference proteome</keyword>
<dbReference type="AlphaFoldDB" id="A0A812X222"/>
<gene>
    <name evidence="1" type="ORF">SPIL2461_LOCUS20148</name>
</gene>
<proteinExistence type="predicted"/>
<organism evidence="1 2">
    <name type="scientific">Symbiodinium pilosum</name>
    <name type="common">Dinoflagellate</name>
    <dbReference type="NCBI Taxonomy" id="2952"/>
    <lineage>
        <taxon>Eukaryota</taxon>
        <taxon>Sar</taxon>
        <taxon>Alveolata</taxon>
        <taxon>Dinophyceae</taxon>
        <taxon>Suessiales</taxon>
        <taxon>Symbiodiniaceae</taxon>
        <taxon>Symbiodinium</taxon>
    </lineage>
</organism>
<sequence>IVQHREQAVRSCQKLRLMQIVTAWRCSRAAQSDGARQIQDGGCCWSGLMAVSLNLRNRS</sequence>
<reference evidence="1" key="1">
    <citation type="submission" date="2021-02" db="EMBL/GenBank/DDBJ databases">
        <authorList>
            <person name="Dougan E. K."/>
            <person name="Rhodes N."/>
            <person name="Thang M."/>
            <person name="Chan C."/>
        </authorList>
    </citation>
    <scope>NUCLEOTIDE SEQUENCE</scope>
</reference>
<dbReference type="EMBL" id="CAJNIZ010045107">
    <property type="protein sequence ID" value="CAE7710732.1"/>
    <property type="molecule type" value="Genomic_DNA"/>
</dbReference>
<accession>A0A812X222</accession>
<evidence type="ECO:0000313" key="2">
    <source>
        <dbReference type="Proteomes" id="UP000649617"/>
    </source>
</evidence>
<comment type="caution">
    <text evidence="1">The sequence shown here is derived from an EMBL/GenBank/DDBJ whole genome shotgun (WGS) entry which is preliminary data.</text>
</comment>
<protein>
    <submittedName>
        <fullName evidence="1">Uncharacterized protein</fullName>
    </submittedName>
</protein>